<evidence type="ECO:0000256" key="2">
    <source>
        <dbReference type="ARBA" id="ARBA00023264"/>
    </source>
</evidence>
<dbReference type="GO" id="GO:0004305">
    <property type="term" value="F:ethanolamine kinase activity"/>
    <property type="evidence" value="ECO:0007669"/>
    <property type="project" value="TreeGrafter"/>
</dbReference>
<dbReference type="GO" id="GO:0006646">
    <property type="term" value="P:phosphatidylethanolamine biosynthetic process"/>
    <property type="evidence" value="ECO:0007669"/>
    <property type="project" value="TreeGrafter"/>
</dbReference>
<dbReference type="InterPro" id="IPR011009">
    <property type="entry name" value="Kinase-like_dom_sf"/>
</dbReference>
<keyword evidence="1" id="KW-0443">Lipid metabolism</keyword>
<dbReference type="AlphaFoldDB" id="A0A8S1C6Q6"/>
<sequence length="365" mass="42229">MENNNDDVRSRAFSLCKEYLHGSWNTIKQADLQIQQISGGLSNLLYLCSLPAGVSPQGNEPPCVLLRLYGQVRGETEEALDGLLTEAVIFTLLSESQKGPKLLGVFPGGRLEEYIPARPLLTKELHETRLSAMIASKLAQIHAMNVPINKHPRWLWDTMNRWLVNILEMKPGVGNLAKPAVAAMLSKFLNYELEKEMHWLKRELQKIDSPVVFCHNDLQEGNILLREKDQDVVVIDFEYSAYNYRGFDLANHMCEWVFDYTYPTPPYFTAHEKNYPSQEQQEFFVREYLRSLPNSNGCYSNEEVHRLLREARIFTLASHFFWALWSVVNGAVSTIPFDYWVYGQARFESYFKHKNRLIDSKELNP</sequence>
<evidence type="ECO:0008006" key="6">
    <source>
        <dbReference type="Google" id="ProtNLM"/>
    </source>
</evidence>
<gene>
    <name evidence="4" type="ORF">CLODIP_2_CD09972</name>
</gene>
<dbReference type="Pfam" id="PF01633">
    <property type="entry name" value="Choline_kinase"/>
    <property type="match status" value="1"/>
</dbReference>
<dbReference type="EMBL" id="CADEPI010000013">
    <property type="protein sequence ID" value="CAB3363815.1"/>
    <property type="molecule type" value="Genomic_DNA"/>
</dbReference>
<protein>
    <recommendedName>
        <fullName evidence="6">Choline/ethanolamine kinase</fullName>
    </recommendedName>
</protein>
<dbReference type="CDD" id="cd05156">
    <property type="entry name" value="ChoK_euk"/>
    <property type="match status" value="1"/>
</dbReference>
<organism evidence="4 5">
    <name type="scientific">Cloeon dipterum</name>
    <dbReference type="NCBI Taxonomy" id="197152"/>
    <lineage>
        <taxon>Eukaryota</taxon>
        <taxon>Metazoa</taxon>
        <taxon>Ecdysozoa</taxon>
        <taxon>Arthropoda</taxon>
        <taxon>Hexapoda</taxon>
        <taxon>Insecta</taxon>
        <taxon>Pterygota</taxon>
        <taxon>Palaeoptera</taxon>
        <taxon>Ephemeroptera</taxon>
        <taxon>Pisciforma</taxon>
        <taxon>Baetidae</taxon>
        <taxon>Cloeon</taxon>
    </lineage>
</organism>
<evidence type="ECO:0000256" key="3">
    <source>
        <dbReference type="ARBA" id="ARBA00038211"/>
    </source>
</evidence>
<dbReference type="PANTHER" id="PTHR22603">
    <property type="entry name" value="CHOLINE/ETHANOALAMINE KINASE"/>
    <property type="match status" value="1"/>
</dbReference>
<evidence type="ECO:0000313" key="5">
    <source>
        <dbReference type="Proteomes" id="UP000494165"/>
    </source>
</evidence>
<keyword evidence="1" id="KW-0444">Lipid biosynthesis</keyword>
<dbReference type="OrthoDB" id="3649325at2759"/>
<dbReference type="SUPFAM" id="SSF56112">
    <property type="entry name" value="Protein kinase-like (PK-like)"/>
    <property type="match status" value="1"/>
</dbReference>
<dbReference type="GO" id="GO:0005737">
    <property type="term" value="C:cytoplasm"/>
    <property type="evidence" value="ECO:0007669"/>
    <property type="project" value="TreeGrafter"/>
</dbReference>
<accession>A0A8S1C6Q6</accession>
<dbReference type="Gene3D" id="3.90.1200.10">
    <property type="match status" value="1"/>
</dbReference>
<proteinExistence type="inferred from homology"/>
<comment type="similarity">
    <text evidence="3">Belongs to the choline/ethanolamine kinase family.</text>
</comment>
<keyword evidence="2" id="KW-1208">Phospholipid metabolism</keyword>
<keyword evidence="1" id="KW-0594">Phospholipid biosynthesis</keyword>
<dbReference type="Gene3D" id="3.30.200.20">
    <property type="entry name" value="Phosphorylase Kinase, domain 1"/>
    <property type="match status" value="1"/>
</dbReference>
<dbReference type="GO" id="GO:0004103">
    <property type="term" value="F:choline kinase activity"/>
    <property type="evidence" value="ECO:0007669"/>
    <property type="project" value="TreeGrafter"/>
</dbReference>
<reference evidence="4 5" key="1">
    <citation type="submission" date="2020-04" db="EMBL/GenBank/DDBJ databases">
        <authorList>
            <person name="Alioto T."/>
            <person name="Alioto T."/>
            <person name="Gomez Garrido J."/>
        </authorList>
    </citation>
    <scope>NUCLEOTIDE SEQUENCE [LARGE SCALE GENOMIC DNA]</scope>
</reference>
<dbReference type="PANTHER" id="PTHR22603:SF93">
    <property type="entry name" value="RE24176P"/>
    <property type="match status" value="1"/>
</dbReference>
<evidence type="ECO:0000256" key="1">
    <source>
        <dbReference type="ARBA" id="ARBA00023209"/>
    </source>
</evidence>
<evidence type="ECO:0000313" key="4">
    <source>
        <dbReference type="EMBL" id="CAB3363815.1"/>
    </source>
</evidence>
<keyword evidence="5" id="KW-1185">Reference proteome</keyword>
<comment type="caution">
    <text evidence="4">The sequence shown here is derived from an EMBL/GenBank/DDBJ whole genome shotgun (WGS) entry which is preliminary data.</text>
</comment>
<name>A0A8S1C6Q6_9INSE</name>
<dbReference type="Proteomes" id="UP000494165">
    <property type="component" value="Unassembled WGS sequence"/>
</dbReference>